<dbReference type="GeneID" id="71998089"/>
<dbReference type="EMBL" id="JADCUA010000021">
    <property type="protein sequence ID" value="KAH9832565.1"/>
    <property type="molecule type" value="Genomic_DNA"/>
</dbReference>
<feature type="region of interest" description="Disordered" evidence="1">
    <location>
        <begin position="458"/>
        <end position="522"/>
    </location>
</feature>
<evidence type="ECO:0000313" key="2">
    <source>
        <dbReference type="EMBL" id="KAH9832565.1"/>
    </source>
</evidence>
<proteinExistence type="predicted"/>
<evidence type="ECO:0000256" key="1">
    <source>
        <dbReference type="SAM" id="MobiDB-lite"/>
    </source>
</evidence>
<dbReference type="RefSeq" id="XP_047775483.1">
    <property type="nucleotide sequence ID" value="XM_047917357.1"/>
</dbReference>
<feature type="compositionally biased region" description="Low complexity" evidence="1">
    <location>
        <begin position="91"/>
        <end position="115"/>
    </location>
</feature>
<feature type="compositionally biased region" description="Polar residues" evidence="1">
    <location>
        <begin position="385"/>
        <end position="402"/>
    </location>
</feature>
<evidence type="ECO:0000313" key="3">
    <source>
        <dbReference type="Proteomes" id="UP000814176"/>
    </source>
</evidence>
<feature type="compositionally biased region" description="Polar residues" evidence="1">
    <location>
        <begin position="175"/>
        <end position="201"/>
    </location>
</feature>
<organism evidence="2 3">
    <name type="scientific">Rhodofomes roseus</name>
    <dbReference type="NCBI Taxonomy" id="34475"/>
    <lineage>
        <taxon>Eukaryota</taxon>
        <taxon>Fungi</taxon>
        <taxon>Dikarya</taxon>
        <taxon>Basidiomycota</taxon>
        <taxon>Agaricomycotina</taxon>
        <taxon>Agaricomycetes</taxon>
        <taxon>Polyporales</taxon>
        <taxon>Rhodofomes</taxon>
    </lineage>
</organism>
<feature type="compositionally biased region" description="Polar residues" evidence="1">
    <location>
        <begin position="266"/>
        <end position="276"/>
    </location>
</feature>
<accession>A0ABQ8K6R3</accession>
<keyword evidence="3" id="KW-1185">Reference proteome</keyword>
<sequence length="522" mass="56402">MPDVEVLLPPTTYTLTSRIRMPRKKRSSGGNGDKEQNDGHRRLPTRIPDSPGYVHWATRTFGRTRGGPASVPTGVSSEIDFSLADNEGLGSTESSPVSSAQSSLSPTRTPSSSRGRGQRRSGGQDELPVFGSISPITPSSEGGDPWSPPTAVSPPEPSGPSPRRDRFSPSRQHHSPLNQQGSPTRQQYSATRHQGTSSHPQHSPDAPSQHYPRYHPYRQPVVAPRTRLPPGSHTPNLPTGSAVGSYPAPEVGMPPVYGYTGPVTDDAQQWPESSLGFSPDGSLPALDTNFSYLNYLPPTMEEQVTHVPLYMPQQPPFQRQNIPRSSAQSTSQWARNAIYPSGYLGPEVQTGDVVNHYASPAYPQQLWETPTAYGSTAVVAEHATTRTAEQPSYQWSTGQSQYAAPRGRPGTAFDPHLAHPAIARPCRSDATQSFGQPLQHRHGIIHSTHASTIRSGMSESAMPLGHDHSPVYLTNPYAPLPSQETHQPQAVYSAPPSADASIETFDATSSGPFPSSHVRRSV</sequence>
<name>A0ABQ8K6R3_9APHY</name>
<feature type="compositionally biased region" description="Basic and acidic residues" evidence="1">
    <location>
        <begin position="32"/>
        <end position="41"/>
    </location>
</feature>
<dbReference type="Proteomes" id="UP000814176">
    <property type="component" value="Unassembled WGS sequence"/>
</dbReference>
<feature type="region of interest" description="Disordered" evidence="1">
    <location>
        <begin position="1"/>
        <end position="279"/>
    </location>
</feature>
<protein>
    <submittedName>
        <fullName evidence="2">Uncharacterized protein</fullName>
    </submittedName>
</protein>
<feature type="compositionally biased region" description="Pro residues" evidence="1">
    <location>
        <begin position="146"/>
        <end position="160"/>
    </location>
</feature>
<reference evidence="2 3" key="1">
    <citation type="journal article" date="2021" name="Environ. Microbiol.">
        <title>Gene family expansions and transcriptome signatures uncover fungal adaptations to wood decay.</title>
        <authorList>
            <person name="Hage H."/>
            <person name="Miyauchi S."/>
            <person name="Viragh M."/>
            <person name="Drula E."/>
            <person name="Min B."/>
            <person name="Chaduli D."/>
            <person name="Navarro D."/>
            <person name="Favel A."/>
            <person name="Norest M."/>
            <person name="Lesage-Meessen L."/>
            <person name="Balint B."/>
            <person name="Merenyi Z."/>
            <person name="de Eugenio L."/>
            <person name="Morin E."/>
            <person name="Martinez A.T."/>
            <person name="Baldrian P."/>
            <person name="Stursova M."/>
            <person name="Martinez M.J."/>
            <person name="Novotny C."/>
            <person name="Magnuson J.K."/>
            <person name="Spatafora J.W."/>
            <person name="Maurice S."/>
            <person name="Pangilinan J."/>
            <person name="Andreopoulos W."/>
            <person name="LaButti K."/>
            <person name="Hundley H."/>
            <person name="Na H."/>
            <person name="Kuo A."/>
            <person name="Barry K."/>
            <person name="Lipzen A."/>
            <person name="Henrissat B."/>
            <person name="Riley R."/>
            <person name="Ahrendt S."/>
            <person name="Nagy L.G."/>
            <person name="Grigoriev I.V."/>
            <person name="Martin F."/>
            <person name="Rosso M.N."/>
        </authorList>
    </citation>
    <scope>NUCLEOTIDE SEQUENCE [LARGE SCALE GENOMIC DNA]</scope>
    <source>
        <strain evidence="2 3">CIRM-BRFM 1785</strain>
    </source>
</reference>
<comment type="caution">
    <text evidence="2">The sequence shown here is derived from an EMBL/GenBank/DDBJ whole genome shotgun (WGS) entry which is preliminary data.</text>
</comment>
<feature type="region of interest" description="Disordered" evidence="1">
    <location>
        <begin position="385"/>
        <end position="407"/>
    </location>
</feature>
<gene>
    <name evidence="2" type="ORF">C8Q71DRAFT_259198</name>
</gene>